<name>A0A1V3WAR1_MYCKA</name>
<evidence type="ECO:0000313" key="1">
    <source>
        <dbReference type="EMBL" id="OOK64067.1"/>
    </source>
</evidence>
<evidence type="ECO:0000313" key="4">
    <source>
        <dbReference type="Proteomes" id="UP000189229"/>
    </source>
</evidence>
<evidence type="ECO:0000313" key="3">
    <source>
        <dbReference type="Proteomes" id="UP000188532"/>
    </source>
</evidence>
<proteinExistence type="predicted"/>
<dbReference type="EMBL" id="MVBN01000014">
    <property type="protein sequence ID" value="OOK64067.1"/>
    <property type="molecule type" value="Genomic_DNA"/>
</dbReference>
<dbReference type="AlphaFoldDB" id="A0A1V3WAR1"/>
<dbReference type="Proteomes" id="UP000189229">
    <property type="component" value="Unassembled WGS sequence"/>
</dbReference>
<accession>A0A1V3WAR1</accession>
<reference evidence="3 4" key="1">
    <citation type="submission" date="2017-02" db="EMBL/GenBank/DDBJ databases">
        <title>Complete genome sequences of Mycobacterium kansasii strains isolated from rhesus macaques.</title>
        <authorList>
            <person name="Panda A."/>
            <person name="Nagaraj S."/>
            <person name="Zhao X."/>
            <person name="Tettelin H."/>
            <person name="Detolla L.J."/>
        </authorList>
    </citation>
    <scope>NUCLEOTIDE SEQUENCE [LARGE SCALE GENOMIC DNA]</scope>
    <source>
        <strain evidence="1 3">11-3469</strain>
        <strain evidence="2 4">11-3813</strain>
    </source>
</reference>
<gene>
    <name evidence="1" type="ORF">BZL29_8352</name>
    <name evidence="2" type="ORF">BZL30_5360</name>
</gene>
<organism evidence="1 3">
    <name type="scientific">Mycobacterium kansasii</name>
    <dbReference type="NCBI Taxonomy" id="1768"/>
    <lineage>
        <taxon>Bacteria</taxon>
        <taxon>Bacillati</taxon>
        <taxon>Actinomycetota</taxon>
        <taxon>Actinomycetes</taxon>
        <taxon>Mycobacteriales</taxon>
        <taxon>Mycobacteriaceae</taxon>
        <taxon>Mycobacterium</taxon>
    </lineage>
</organism>
<dbReference type="Proteomes" id="UP000188532">
    <property type="component" value="Unassembled WGS sequence"/>
</dbReference>
<protein>
    <submittedName>
        <fullName evidence="1">Uncharacterized protein</fullName>
    </submittedName>
</protein>
<comment type="caution">
    <text evidence="1">The sequence shown here is derived from an EMBL/GenBank/DDBJ whole genome shotgun (WGS) entry which is preliminary data.</text>
</comment>
<evidence type="ECO:0000313" key="2">
    <source>
        <dbReference type="EMBL" id="OOK72405.1"/>
    </source>
</evidence>
<sequence>MKDVDLTLIQRSVKCHEDIAAGVTVSRIATDAATTSPLQIMHRQSLARSTGRCFGRSIFLHHDRFRRTPCRAVCE</sequence>
<dbReference type="EMBL" id="MVBM01000005">
    <property type="protein sequence ID" value="OOK72405.1"/>
    <property type="molecule type" value="Genomic_DNA"/>
</dbReference>